<dbReference type="PATRIC" id="fig|28092.6.peg.1519"/>
<dbReference type="STRING" id="28092.WM40_06400"/>
<dbReference type="Proteomes" id="UP000033618">
    <property type="component" value="Unassembled WGS sequence"/>
</dbReference>
<feature type="transmembrane region" description="Helical" evidence="1">
    <location>
        <begin position="77"/>
        <end position="96"/>
    </location>
</feature>
<name>A0A0F5K213_9BURK</name>
<evidence type="ECO:0000256" key="1">
    <source>
        <dbReference type="SAM" id="Phobius"/>
    </source>
</evidence>
<dbReference type="AlphaFoldDB" id="A0A0F5K213"/>
<feature type="transmembrane region" description="Helical" evidence="1">
    <location>
        <begin position="27"/>
        <end position="46"/>
    </location>
</feature>
<dbReference type="OrthoDB" id="128040at2"/>
<evidence type="ECO:0000313" key="2">
    <source>
        <dbReference type="EMBL" id="KKB64156.1"/>
    </source>
</evidence>
<organism evidence="2 3">
    <name type="scientific">Robbsia andropogonis</name>
    <dbReference type="NCBI Taxonomy" id="28092"/>
    <lineage>
        <taxon>Bacteria</taxon>
        <taxon>Pseudomonadati</taxon>
        <taxon>Pseudomonadota</taxon>
        <taxon>Betaproteobacteria</taxon>
        <taxon>Burkholderiales</taxon>
        <taxon>Burkholderiaceae</taxon>
        <taxon>Robbsia</taxon>
    </lineage>
</organism>
<dbReference type="RefSeq" id="WP_157685735.1">
    <property type="nucleotide sequence ID" value="NZ_LAQU01000005.1"/>
</dbReference>
<protein>
    <submittedName>
        <fullName evidence="2">Uncharacterized protein</fullName>
    </submittedName>
</protein>
<dbReference type="EMBL" id="LAQU01000005">
    <property type="protein sequence ID" value="KKB64156.1"/>
    <property type="molecule type" value="Genomic_DNA"/>
</dbReference>
<keyword evidence="1" id="KW-0472">Membrane</keyword>
<feature type="transmembrane region" description="Helical" evidence="1">
    <location>
        <begin position="128"/>
        <end position="146"/>
    </location>
</feature>
<comment type="caution">
    <text evidence="2">The sequence shown here is derived from an EMBL/GenBank/DDBJ whole genome shotgun (WGS) entry which is preliminary data.</text>
</comment>
<keyword evidence="3" id="KW-1185">Reference proteome</keyword>
<sequence>MREHSNKTPAPSQAPWDNLFSPEWQQCLWRTGLMAWPTIAVCLWIGQITNHMVPMLVVAGGAFTVGLGALQRFTRISIMPMLLACLGMMLSTWIGSRIGASLTAMLLASAIWAALGGWAAIRGPGLTWICQQSAIALFVAGSFAGSNSGNASVANSSFPIDFGLMLQAILPQFGELVHGSGTFGVSTDYAAQRALMVGIGGAVQIGFLGAAFCSGRVRSRRSYRLNL</sequence>
<feature type="transmembrane region" description="Helical" evidence="1">
    <location>
        <begin position="52"/>
        <end position="70"/>
    </location>
</feature>
<feature type="transmembrane region" description="Helical" evidence="1">
    <location>
        <begin position="102"/>
        <end position="121"/>
    </location>
</feature>
<feature type="transmembrane region" description="Helical" evidence="1">
    <location>
        <begin position="194"/>
        <end position="214"/>
    </location>
</feature>
<proteinExistence type="predicted"/>
<evidence type="ECO:0000313" key="3">
    <source>
        <dbReference type="Proteomes" id="UP000033618"/>
    </source>
</evidence>
<accession>A0A0F5K213</accession>
<keyword evidence="1" id="KW-0812">Transmembrane</keyword>
<keyword evidence="1" id="KW-1133">Transmembrane helix</keyword>
<gene>
    <name evidence="2" type="ORF">WM40_06400</name>
</gene>
<reference evidence="2 3" key="1">
    <citation type="submission" date="2015-03" db="EMBL/GenBank/DDBJ databases">
        <title>Draft Genome Sequence of Burkholderia andropogonis type strain ICMP2807, isolated from Sorghum bicolor.</title>
        <authorList>
            <person name="Lopes-Santos L."/>
            <person name="Castro D.B."/>
            <person name="Ottoboni L.M."/>
            <person name="Park D."/>
            <person name="Weirc B.S."/>
            <person name="Destefano S.A."/>
        </authorList>
    </citation>
    <scope>NUCLEOTIDE SEQUENCE [LARGE SCALE GENOMIC DNA]</scope>
    <source>
        <strain evidence="2 3">ICMP2807</strain>
    </source>
</reference>